<dbReference type="PANTHER" id="PTHR20932">
    <property type="entry name" value="LYSM AND PUTATIVE PEPTIDOGLYCAN-BINDING DOMAIN-CONTAINING PROTEIN"/>
    <property type="match status" value="1"/>
</dbReference>
<name>A0A8B7XXP9_ACAPL</name>
<dbReference type="PANTHER" id="PTHR20932:SF8">
    <property type="entry name" value="LD22649P"/>
    <property type="match status" value="1"/>
</dbReference>
<evidence type="ECO:0000313" key="3">
    <source>
        <dbReference type="Proteomes" id="UP000694845"/>
    </source>
</evidence>
<dbReference type="AlphaFoldDB" id="A0A8B7XXP9"/>
<dbReference type="Gene3D" id="3.10.350.10">
    <property type="entry name" value="LysM domain"/>
    <property type="match status" value="1"/>
</dbReference>
<organism evidence="3 4">
    <name type="scientific">Acanthaster planci</name>
    <name type="common">Crown-of-thorns starfish</name>
    <dbReference type="NCBI Taxonomy" id="133434"/>
    <lineage>
        <taxon>Eukaryota</taxon>
        <taxon>Metazoa</taxon>
        <taxon>Echinodermata</taxon>
        <taxon>Eleutherozoa</taxon>
        <taxon>Asterozoa</taxon>
        <taxon>Asteroidea</taxon>
        <taxon>Valvatacea</taxon>
        <taxon>Valvatida</taxon>
        <taxon>Acanthasteridae</taxon>
        <taxon>Acanthaster</taxon>
    </lineage>
</organism>
<gene>
    <name evidence="4" type="primary">LOC110975983</name>
</gene>
<feature type="region of interest" description="Disordered" evidence="1">
    <location>
        <begin position="1"/>
        <end position="30"/>
    </location>
</feature>
<dbReference type="KEGG" id="aplc:110975983"/>
<dbReference type="InterPro" id="IPR018392">
    <property type="entry name" value="LysM"/>
</dbReference>
<dbReference type="InterPro" id="IPR036779">
    <property type="entry name" value="LysM_dom_sf"/>
</dbReference>
<reference evidence="4" key="1">
    <citation type="submission" date="2025-08" db="UniProtKB">
        <authorList>
            <consortium name="RefSeq"/>
        </authorList>
    </citation>
    <scope>IDENTIFICATION</scope>
</reference>
<keyword evidence="3" id="KW-1185">Reference proteome</keyword>
<feature type="domain" description="LysM" evidence="2">
    <location>
        <begin position="37"/>
        <end position="81"/>
    </location>
</feature>
<dbReference type="Proteomes" id="UP000694845">
    <property type="component" value="Unplaced"/>
</dbReference>
<feature type="region of interest" description="Disordered" evidence="1">
    <location>
        <begin position="176"/>
        <end position="237"/>
    </location>
</feature>
<dbReference type="RefSeq" id="XP_022084571.1">
    <property type="nucleotide sequence ID" value="XM_022228879.1"/>
</dbReference>
<dbReference type="PROSITE" id="PS51782">
    <property type="entry name" value="LYSM"/>
    <property type="match status" value="1"/>
</dbReference>
<proteinExistence type="predicted"/>
<dbReference type="InterPro" id="IPR045030">
    <property type="entry name" value="LYSM1-4"/>
</dbReference>
<dbReference type="Pfam" id="PF01476">
    <property type="entry name" value="LysM"/>
    <property type="match status" value="1"/>
</dbReference>
<sequence>MSTQTKTGGEKSLLGVTKKSHGRSYGSTKKSTQDIYIKHIVTPSDTLAGIALKYSVTVEQIKRANKLYTNDSIFLRSTLSIPVGDQPLPAHVLENATSRANGSPIHKVAADTVLFDSSDEEEECDEKRDDSVVVEETRDVQMDFFNRIDRQVREGKTHLDKIETTSSVPEIEAISPNIQSSPNKPSPTRISSTAGAYKDNSYQNSMVSVNADSGKRRGNEFSEISRGGASKGKEGKVELVSCDEKEILADGLPSNRRREEPSVRLV</sequence>
<evidence type="ECO:0000256" key="1">
    <source>
        <dbReference type="SAM" id="MobiDB-lite"/>
    </source>
</evidence>
<dbReference type="OrthoDB" id="2107166at2759"/>
<protein>
    <submittedName>
        <fullName evidence="4">LysM and putative peptidoglycan-binding domain-containing protein 2-like isoform X1</fullName>
    </submittedName>
</protein>
<feature type="compositionally biased region" description="Polar residues" evidence="1">
    <location>
        <begin position="176"/>
        <end position="211"/>
    </location>
</feature>
<accession>A0A8B7XXP9</accession>
<dbReference type="SMART" id="SM00257">
    <property type="entry name" value="LysM"/>
    <property type="match status" value="1"/>
</dbReference>
<dbReference type="GeneID" id="110975983"/>
<dbReference type="CDD" id="cd00118">
    <property type="entry name" value="LysM"/>
    <property type="match status" value="1"/>
</dbReference>
<evidence type="ECO:0000259" key="2">
    <source>
        <dbReference type="PROSITE" id="PS51782"/>
    </source>
</evidence>
<evidence type="ECO:0000313" key="4">
    <source>
        <dbReference type="RefSeq" id="XP_022084571.1"/>
    </source>
</evidence>
<dbReference type="SUPFAM" id="SSF54106">
    <property type="entry name" value="LysM domain"/>
    <property type="match status" value="1"/>
</dbReference>